<keyword evidence="2" id="KW-1185">Reference proteome</keyword>
<evidence type="ECO:0000313" key="2">
    <source>
        <dbReference type="Proteomes" id="UP000838756"/>
    </source>
</evidence>
<organism evidence="1 2">
    <name type="scientific">Pararge aegeria aegeria</name>
    <dbReference type="NCBI Taxonomy" id="348720"/>
    <lineage>
        <taxon>Eukaryota</taxon>
        <taxon>Metazoa</taxon>
        <taxon>Ecdysozoa</taxon>
        <taxon>Arthropoda</taxon>
        <taxon>Hexapoda</taxon>
        <taxon>Insecta</taxon>
        <taxon>Pterygota</taxon>
        <taxon>Neoptera</taxon>
        <taxon>Endopterygota</taxon>
        <taxon>Lepidoptera</taxon>
        <taxon>Glossata</taxon>
        <taxon>Ditrysia</taxon>
        <taxon>Papilionoidea</taxon>
        <taxon>Nymphalidae</taxon>
        <taxon>Satyrinae</taxon>
        <taxon>Satyrini</taxon>
        <taxon>Parargina</taxon>
        <taxon>Pararge</taxon>
    </lineage>
</organism>
<evidence type="ECO:0000313" key="1">
    <source>
        <dbReference type="EMBL" id="CAH2208130.1"/>
    </source>
</evidence>
<dbReference type="Proteomes" id="UP000838756">
    <property type="component" value="Unassembled WGS sequence"/>
</dbReference>
<comment type="caution">
    <text evidence="1">The sequence shown here is derived from an EMBL/GenBank/DDBJ whole genome shotgun (WGS) entry which is preliminary data.</text>
</comment>
<dbReference type="AlphaFoldDB" id="A0A8S4QIT6"/>
<gene>
    <name evidence="1" type="primary">jg6625</name>
    <name evidence="1" type="ORF">PAEG_LOCUS747</name>
</gene>
<name>A0A8S4QIT6_9NEOP</name>
<dbReference type="EMBL" id="CAKXAJ010002362">
    <property type="protein sequence ID" value="CAH2208130.1"/>
    <property type="molecule type" value="Genomic_DNA"/>
</dbReference>
<proteinExistence type="predicted"/>
<sequence>EEEEKKKKHFIARITYRKRNSKEYTVHNVDMQRRSYCCKQSVRGNLCR</sequence>
<feature type="non-terminal residue" evidence="1">
    <location>
        <position position="1"/>
    </location>
</feature>
<reference evidence="1" key="1">
    <citation type="submission" date="2022-03" db="EMBL/GenBank/DDBJ databases">
        <authorList>
            <person name="Lindestad O."/>
        </authorList>
    </citation>
    <scope>NUCLEOTIDE SEQUENCE</scope>
</reference>
<accession>A0A8S4QIT6</accession>
<protein>
    <submittedName>
        <fullName evidence="1">Jg6625 protein</fullName>
    </submittedName>
</protein>